<feature type="compositionally biased region" description="Polar residues" evidence="1">
    <location>
        <begin position="39"/>
        <end position="74"/>
    </location>
</feature>
<keyword evidence="4" id="KW-1185">Reference proteome</keyword>
<evidence type="ECO:0000313" key="3">
    <source>
        <dbReference type="EMBL" id="KAL1583882.1"/>
    </source>
</evidence>
<dbReference type="EMBL" id="JAAQHG020000031">
    <property type="protein sequence ID" value="KAL1583882.1"/>
    <property type="molecule type" value="Genomic_DNA"/>
</dbReference>
<feature type="transmembrane region" description="Helical" evidence="2">
    <location>
        <begin position="341"/>
        <end position="362"/>
    </location>
</feature>
<gene>
    <name evidence="3" type="ORF">WHR41_07119</name>
</gene>
<dbReference type="Proteomes" id="UP000803884">
    <property type="component" value="Unassembled WGS sequence"/>
</dbReference>
<keyword evidence="2" id="KW-0472">Membrane</keyword>
<comment type="caution">
    <text evidence="3">The sequence shown here is derived from an EMBL/GenBank/DDBJ whole genome shotgun (WGS) entry which is preliminary data.</text>
</comment>
<feature type="region of interest" description="Disordered" evidence="1">
    <location>
        <begin position="1"/>
        <end position="130"/>
    </location>
</feature>
<accession>A0AB34KJH2</accession>
<dbReference type="GeneID" id="96008562"/>
<proteinExistence type="predicted"/>
<name>A0AB34KJH2_9PEZI</name>
<keyword evidence="2" id="KW-1133">Transmembrane helix</keyword>
<evidence type="ECO:0000256" key="1">
    <source>
        <dbReference type="SAM" id="MobiDB-lite"/>
    </source>
</evidence>
<organism evidence="3 4">
    <name type="scientific">Cladosporium halotolerans</name>
    <dbReference type="NCBI Taxonomy" id="1052096"/>
    <lineage>
        <taxon>Eukaryota</taxon>
        <taxon>Fungi</taxon>
        <taxon>Dikarya</taxon>
        <taxon>Ascomycota</taxon>
        <taxon>Pezizomycotina</taxon>
        <taxon>Dothideomycetes</taxon>
        <taxon>Dothideomycetidae</taxon>
        <taxon>Cladosporiales</taxon>
        <taxon>Cladosporiaceae</taxon>
        <taxon>Cladosporium</taxon>
    </lineage>
</organism>
<feature type="compositionally biased region" description="Basic and acidic residues" evidence="1">
    <location>
        <begin position="82"/>
        <end position="92"/>
    </location>
</feature>
<evidence type="ECO:0000256" key="2">
    <source>
        <dbReference type="SAM" id="Phobius"/>
    </source>
</evidence>
<dbReference type="RefSeq" id="XP_069226988.1">
    <property type="nucleotide sequence ID" value="XM_069375724.1"/>
</dbReference>
<protein>
    <submittedName>
        <fullName evidence="3">Uncharacterized protein</fullName>
    </submittedName>
</protein>
<reference evidence="3 4" key="1">
    <citation type="journal article" date="2020" name="Microbiol. Resour. Announc.">
        <title>Draft Genome Sequence of a Cladosporium Species Isolated from the Mesophotic Ascidian Didemnum maculosum.</title>
        <authorList>
            <person name="Gioti A."/>
            <person name="Siaperas R."/>
            <person name="Nikolaivits E."/>
            <person name="Le Goff G."/>
            <person name="Ouazzani J."/>
            <person name="Kotoulas G."/>
            <person name="Topakas E."/>
        </authorList>
    </citation>
    <scope>NUCLEOTIDE SEQUENCE [LARGE SCALE GENOMIC DNA]</scope>
    <source>
        <strain evidence="3 4">TM138-S3</strain>
    </source>
</reference>
<keyword evidence="2" id="KW-0812">Transmembrane</keyword>
<dbReference type="AlphaFoldDB" id="A0AB34KJH2"/>
<evidence type="ECO:0000313" key="4">
    <source>
        <dbReference type="Proteomes" id="UP000803884"/>
    </source>
</evidence>
<sequence length="363" mass="39872">MDNNCESVAELSSKKSGSDSPSTPPPQGHILRGKKEGSPITTITESIDPTAIHQYSLTQPQTPLNANKESTPLNWGSGEWSRLIKEISHGDEGASTETTEKVPTPCKRSDPAPTDTESASDGSSSGGVKIDEHPFIKLLEQRNDEPGHEPRDTQVASTYIETTYDSETDQSVIHNSDAMTNKEELLSPAPIFSSSAQTVLRGLIRDAHRGMMYFTLPHAAFSGEDLRHGLEYAFGMLQVATVRLAILATLLDDMANMPADSLREWIAQVDRLDPQTCYEPRMLVVFECLSTGEVQLALAELVQSRLIVEHEAERLKQQLVRRADGSAKVESPVSLWDDDQLITDGVVTLIMVLAIGTLYLFIR</sequence>